<keyword evidence="3" id="KW-1185">Reference proteome</keyword>
<gene>
    <name evidence="2" type="ORF">PRLR5076_21610</name>
</gene>
<name>A0A9R1CYQ5_9BACT</name>
<dbReference type="AlphaFoldDB" id="A0A9R1CYQ5"/>
<dbReference type="Pfam" id="PF07659">
    <property type="entry name" value="DUF1599"/>
    <property type="match status" value="2"/>
</dbReference>
<accession>A0A9R1CYQ5</accession>
<evidence type="ECO:0000313" key="3">
    <source>
        <dbReference type="Proteomes" id="UP000825483"/>
    </source>
</evidence>
<feature type="domain" description="Nucleotide modification associated" evidence="1">
    <location>
        <begin position="26"/>
        <end position="86"/>
    </location>
</feature>
<organism evidence="2 3">
    <name type="scientific">Prevotella lacticifex</name>
    <dbReference type="NCBI Taxonomy" id="2854755"/>
    <lineage>
        <taxon>Bacteria</taxon>
        <taxon>Pseudomonadati</taxon>
        <taxon>Bacteroidota</taxon>
        <taxon>Bacteroidia</taxon>
        <taxon>Bacteroidales</taxon>
        <taxon>Prevotellaceae</taxon>
        <taxon>Prevotella</taxon>
    </lineage>
</organism>
<evidence type="ECO:0000313" key="2">
    <source>
        <dbReference type="EMBL" id="GJG59310.1"/>
    </source>
</evidence>
<dbReference type="InterPro" id="IPR011630">
    <property type="entry name" value="DUF1599"/>
</dbReference>
<dbReference type="EMBL" id="BPUB01000002">
    <property type="protein sequence ID" value="GJG59310.1"/>
    <property type="molecule type" value="Genomic_DNA"/>
</dbReference>
<proteinExistence type="predicted"/>
<evidence type="ECO:0000259" key="1">
    <source>
        <dbReference type="Pfam" id="PF07659"/>
    </source>
</evidence>
<protein>
    <recommendedName>
        <fullName evidence="1">Nucleotide modification associated domain-containing protein</fullName>
    </recommendedName>
</protein>
<reference evidence="2" key="1">
    <citation type="journal article" date="2022" name="Int. J. Syst. Evol. Microbiol.">
        <title>Prevotella lacticifex sp. nov., isolated from the rumen of cows.</title>
        <authorList>
            <person name="Shinkai T."/>
            <person name="Ikeyama N."/>
            <person name="Kumagai M."/>
            <person name="Ohmori H."/>
            <person name="Sakamoto M."/>
            <person name="Ohkuma M."/>
            <person name="Mitsumori M."/>
        </authorList>
    </citation>
    <scope>NUCLEOTIDE SEQUENCE</scope>
    <source>
        <strain evidence="2">R5076</strain>
    </source>
</reference>
<dbReference type="RefSeq" id="WP_223928793.1">
    <property type="nucleotide sequence ID" value="NZ_BPTU01000001.1"/>
</dbReference>
<dbReference type="GeneID" id="72466650"/>
<comment type="caution">
    <text evidence="2">The sequence shown here is derived from an EMBL/GenBank/DDBJ whole genome shotgun (WGS) entry which is preliminary data.</text>
</comment>
<sequence>MSLNTEKTEKEFKRAMTECRTVFAGKLKDYGASWRIMRPTTLTDQLFIKAKNIRSYEITRKSLVGDTMKSDFMALVNYGIVGLIQLDRGFADHVDMEPDEAMKLYDGYATETYDLMLRKNHDYGEAWRDMRVSSYTDLILTKIERIKEIEDNDGKTTVSEGIASNYMDIINYSVFGVIRLSDDSTAAISDAKK</sequence>
<feature type="domain" description="Nucleotide modification associated" evidence="1">
    <location>
        <begin position="119"/>
        <end position="180"/>
    </location>
</feature>
<dbReference type="Proteomes" id="UP000825483">
    <property type="component" value="Unassembled WGS sequence"/>
</dbReference>